<dbReference type="SUPFAM" id="SSF81383">
    <property type="entry name" value="F-box domain"/>
    <property type="match status" value="1"/>
</dbReference>
<dbReference type="InterPro" id="IPR053772">
    <property type="entry name" value="At1g61320/At1g61330-like"/>
</dbReference>
<dbReference type="InterPro" id="IPR001810">
    <property type="entry name" value="F-box_dom"/>
</dbReference>
<feature type="domain" description="F-box" evidence="2">
    <location>
        <begin position="15"/>
        <end position="62"/>
    </location>
</feature>
<dbReference type="InterPro" id="IPR032675">
    <property type="entry name" value="LRR_dom_sf"/>
</dbReference>
<dbReference type="Pfam" id="PF08387">
    <property type="entry name" value="FBD"/>
    <property type="match status" value="1"/>
</dbReference>
<evidence type="ECO:0000313" key="4">
    <source>
        <dbReference type="Proteomes" id="UP000288805"/>
    </source>
</evidence>
<dbReference type="Gene3D" id="1.20.1280.50">
    <property type="match status" value="1"/>
</dbReference>
<comment type="caution">
    <text evidence="3">The sequence shown here is derived from an EMBL/GenBank/DDBJ whole genome shotgun (WGS) entry which is preliminary data.</text>
</comment>
<reference evidence="3 4" key="1">
    <citation type="journal article" date="2018" name="PLoS Genet.">
        <title>Population sequencing reveals clonal diversity and ancestral inbreeding in the grapevine cultivar Chardonnay.</title>
        <authorList>
            <person name="Roach M.J."/>
            <person name="Johnson D.L."/>
            <person name="Bohlmann J."/>
            <person name="van Vuuren H.J."/>
            <person name="Jones S.J."/>
            <person name="Pretorius I.S."/>
            <person name="Schmidt S.A."/>
            <person name="Borneman A.R."/>
        </authorList>
    </citation>
    <scope>NUCLEOTIDE SEQUENCE [LARGE SCALE GENOMIC DNA]</scope>
    <source>
        <strain evidence="4">cv. Chardonnay</strain>
        <tissue evidence="3">Leaf</tissue>
    </source>
</reference>
<sequence>MGRRGCKAAKLVRGEDWLVELPDDILSTIISLLPLKEAVRTGILSKRWRSIWTCHSELWFDAASVLGIGDCSASMSGNQPELNSQMQSFKFVERVDQFMYYRSQGPKINSFSIHFPLGKEFMSHIDQWITCAVMKGVENIDLDLSEYFSFNLKRDDTSSTAFQIYEFPCRLFSVPGGRCTLKHLRLASCHLSALPSSNTLTSLITVDLQRVNISDQQLQDLLSTCSHLERLSLCVCNGLVNLSFSALNLQLKFLSIKNCFRLETIEIHAADLVTFKYGGHLPSFSFKNVPKLAKASLEFFIKSSRTEGVMYALTRFPQDLPQLETLKLLSVLTLKKLQLPENGPTFTNIKQFELTVFPFDDDDDLSWIGYILKAFPLLQKLELNDSTAPSIKFTILVREQEDWQICVGKLSSQALPASKPLFSPSFTKQPKEIERFLPECPHRHLSILQINGFYGNQHEVDLLKYLLHNLVALELLVVAPSKKGGEYISWRSQAEHLWCRARLQGAYEWLLAPHIEFALIDWAGDGDCHCHQSSVLPTLHLTHNQLQVPKRCIANPSFSFRYPRMGPLPPPLSTPFQGQKPHKKEEKGMDLRRKEV</sequence>
<dbReference type="Proteomes" id="UP000288805">
    <property type="component" value="Unassembled WGS sequence"/>
</dbReference>
<dbReference type="InterPro" id="IPR053781">
    <property type="entry name" value="F-box_AtFBL13-like"/>
</dbReference>
<evidence type="ECO:0000259" key="2">
    <source>
        <dbReference type="PROSITE" id="PS50181"/>
    </source>
</evidence>
<dbReference type="SUPFAM" id="SSF52047">
    <property type="entry name" value="RNI-like"/>
    <property type="match status" value="1"/>
</dbReference>
<dbReference type="PANTHER" id="PTHR34145:SF28">
    <property type="entry name" value="F-BOX DOMAIN-CONTAINING PROTEIN"/>
    <property type="match status" value="1"/>
</dbReference>
<dbReference type="SMART" id="SM00256">
    <property type="entry name" value="FBOX"/>
    <property type="match status" value="1"/>
</dbReference>
<dbReference type="PANTHER" id="PTHR34145">
    <property type="entry name" value="OS02G0105600 PROTEIN"/>
    <property type="match status" value="1"/>
</dbReference>
<dbReference type="AlphaFoldDB" id="A0A438F7E3"/>
<dbReference type="Pfam" id="PF23622">
    <property type="entry name" value="LRR_At1g61320_AtMIF1"/>
    <property type="match status" value="1"/>
</dbReference>
<dbReference type="InterPro" id="IPR055357">
    <property type="entry name" value="LRR_At1g61320_AtMIF1"/>
</dbReference>
<dbReference type="CDD" id="cd22160">
    <property type="entry name" value="F-box_AtFBL13-like"/>
    <property type="match status" value="1"/>
</dbReference>
<dbReference type="InterPro" id="IPR036047">
    <property type="entry name" value="F-box-like_dom_sf"/>
</dbReference>
<evidence type="ECO:0000313" key="3">
    <source>
        <dbReference type="EMBL" id="RVW55929.1"/>
    </source>
</evidence>
<dbReference type="EMBL" id="QGNW01001103">
    <property type="protein sequence ID" value="RVW55929.1"/>
    <property type="molecule type" value="Genomic_DNA"/>
</dbReference>
<feature type="region of interest" description="Disordered" evidence="1">
    <location>
        <begin position="571"/>
        <end position="596"/>
    </location>
</feature>
<feature type="compositionally biased region" description="Basic and acidic residues" evidence="1">
    <location>
        <begin position="583"/>
        <end position="596"/>
    </location>
</feature>
<protein>
    <submittedName>
        <fullName evidence="3">Putative F-box/LRR-repeat protein</fullName>
    </submittedName>
</protein>
<gene>
    <name evidence="3" type="primary">VvCHDh000162</name>
    <name evidence="3" type="ORF">CK203_078767</name>
</gene>
<dbReference type="Pfam" id="PF00646">
    <property type="entry name" value="F-box"/>
    <property type="match status" value="1"/>
</dbReference>
<organism evidence="3 4">
    <name type="scientific">Vitis vinifera</name>
    <name type="common">Grape</name>
    <dbReference type="NCBI Taxonomy" id="29760"/>
    <lineage>
        <taxon>Eukaryota</taxon>
        <taxon>Viridiplantae</taxon>
        <taxon>Streptophyta</taxon>
        <taxon>Embryophyta</taxon>
        <taxon>Tracheophyta</taxon>
        <taxon>Spermatophyta</taxon>
        <taxon>Magnoliopsida</taxon>
        <taxon>eudicotyledons</taxon>
        <taxon>Gunneridae</taxon>
        <taxon>Pentapetalae</taxon>
        <taxon>rosids</taxon>
        <taxon>Vitales</taxon>
        <taxon>Vitaceae</taxon>
        <taxon>Viteae</taxon>
        <taxon>Vitis</taxon>
    </lineage>
</organism>
<proteinExistence type="predicted"/>
<dbReference type="Gene3D" id="3.80.10.10">
    <property type="entry name" value="Ribonuclease Inhibitor"/>
    <property type="match status" value="1"/>
</dbReference>
<name>A0A438F7E3_VITVI</name>
<evidence type="ECO:0000256" key="1">
    <source>
        <dbReference type="SAM" id="MobiDB-lite"/>
    </source>
</evidence>
<dbReference type="InterPro" id="IPR006566">
    <property type="entry name" value="FBD"/>
</dbReference>
<dbReference type="PROSITE" id="PS50181">
    <property type="entry name" value="FBOX"/>
    <property type="match status" value="1"/>
</dbReference>
<accession>A0A438F7E3</accession>